<evidence type="ECO:0000256" key="5">
    <source>
        <dbReference type="ARBA" id="ARBA00022989"/>
    </source>
</evidence>
<dbReference type="Proteomes" id="UP000286288">
    <property type="component" value="Unassembled WGS sequence"/>
</dbReference>
<keyword evidence="5 7" id="KW-1133">Transmembrane helix</keyword>
<evidence type="ECO:0000256" key="2">
    <source>
        <dbReference type="ARBA" id="ARBA00004936"/>
    </source>
</evidence>
<dbReference type="Gene3D" id="3.40.720.10">
    <property type="entry name" value="Alkaline Phosphatase, subunit A"/>
    <property type="match status" value="1"/>
</dbReference>
<comment type="pathway">
    <text evidence="2">Cell wall biogenesis; lipoteichoic acid biosynthesis.</text>
</comment>
<sequence>MIIKKTGLIDRIFQSLTWRLQLSFFIFSLLVFIGALAGNSAVWTKNFFGNVGISEILYTLSQPLTGTDAGQIYTFILGPLLNSIILTLSFLVILYLLLYALSYKKFQKIKLTKKTSFFFSFISVSLTIYGFFFGIQTLGYAELKAYFFEKSTIYEDFYVDPNDVALTFPDQKRNLIYIYVESLESTYLSIDLGGMQEVNLLPNLTESAYADGLNFSHQSTFGGARQVPGVGFTVGGMVAQSSGVPLRVSGGYNENEYGNTSSFMPGVTTIGTILDQEGYNQTLLIGSDASFGGRDKFYSQHGNYQIKDYQYAIDNQWIPSDYKVWWGYEDEKLFEFAKNILIEDSQSEEPFNLTLLTADMHFPDGLMTENTPKLFEQQYSNVIHYSDYMLGNFIRWVQQQSFYDNTTIVIAGDHLSMDPSFFNGIPEDYERTVFNLFINSPVTTLNNTNRSFSTLDLFPTTLSALGVSIEGNRLGLGTNLFSEEMTLMEKLGFDEFSNELSKTSSFYNQQIMQGSDLEVK</sequence>
<dbReference type="Pfam" id="PF00884">
    <property type="entry name" value="Sulfatase"/>
    <property type="match status" value="1"/>
</dbReference>
<dbReference type="CDD" id="cd16015">
    <property type="entry name" value="LTA_synthase"/>
    <property type="match status" value="1"/>
</dbReference>
<gene>
    <name evidence="9" type="ORF">DW084_08540</name>
</gene>
<feature type="transmembrane region" description="Helical" evidence="7">
    <location>
        <begin position="20"/>
        <end position="38"/>
    </location>
</feature>
<dbReference type="PANTHER" id="PTHR47371:SF3">
    <property type="entry name" value="PHOSPHOGLYCEROL TRANSFERASE I"/>
    <property type="match status" value="1"/>
</dbReference>
<comment type="caution">
    <text evidence="9">The sequence shown here is derived from an EMBL/GenBank/DDBJ whole genome shotgun (WGS) entry which is preliminary data.</text>
</comment>
<feature type="transmembrane region" description="Helical" evidence="7">
    <location>
        <begin position="72"/>
        <end position="97"/>
    </location>
</feature>
<dbReference type="InterPro" id="IPR050448">
    <property type="entry name" value="OpgB/LTA_synthase_biosynth"/>
</dbReference>
<keyword evidence="6 7" id="KW-0472">Membrane</keyword>
<evidence type="ECO:0000259" key="8">
    <source>
        <dbReference type="Pfam" id="PF00884"/>
    </source>
</evidence>
<feature type="transmembrane region" description="Helical" evidence="7">
    <location>
        <begin position="117"/>
        <end position="141"/>
    </location>
</feature>
<dbReference type="SUPFAM" id="SSF53649">
    <property type="entry name" value="Alkaline phosphatase-like"/>
    <property type="match status" value="1"/>
</dbReference>
<organism evidence="9 10">
    <name type="scientific">Enterococcus casseliflavus</name>
    <name type="common">Enterococcus flavescens</name>
    <dbReference type="NCBI Taxonomy" id="37734"/>
    <lineage>
        <taxon>Bacteria</taxon>
        <taxon>Bacillati</taxon>
        <taxon>Bacillota</taxon>
        <taxon>Bacilli</taxon>
        <taxon>Lactobacillales</taxon>
        <taxon>Enterococcaceae</taxon>
        <taxon>Enterococcus</taxon>
    </lineage>
</organism>
<evidence type="ECO:0000256" key="4">
    <source>
        <dbReference type="ARBA" id="ARBA00022692"/>
    </source>
</evidence>
<comment type="subcellular location">
    <subcellularLocation>
        <location evidence="1">Cell membrane</location>
        <topology evidence="1">Multi-pass membrane protein</topology>
    </subcellularLocation>
</comment>
<dbReference type="PANTHER" id="PTHR47371">
    <property type="entry name" value="LIPOTEICHOIC ACID SYNTHASE"/>
    <property type="match status" value="1"/>
</dbReference>
<dbReference type="GO" id="GO:0005886">
    <property type="term" value="C:plasma membrane"/>
    <property type="evidence" value="ECO:0007669"/>
    <property type="project" value="UniProtKB-SubCell"/>
</dbReference>
<evidence type="ECO:0000256" key="7">
    <source>
        <dbReference type="SAM" id="Phobius"/>
    </source>
</evidence>
<dbReference type="EMBL" id="QRMZ01000009">
    <property type="protein sequence ID" value="RHK06585.1"/>
    <property type="molecule type" value="Genomic_DNA"/>
</dbReference>
<dbReference type="InterPro" id="IPR017850">
    <property type="entry name" value="Alkaline_phosphatase_core_sf"/>
</dbReference>
<dbReference type="AlphaFoldDB" id="A0A415ETF9"/>
<evidence type="ECO:0000313" key="10">
    <source>
        <dbReference type="Proteomes" id="UP000286288"/>
    </source>
</evidence>
<keyword evidence="4 7" id="KW-0812">Transmembrane</keyword>
<evidence type="ECO:0000256" key="3">
    <source>
        <dbReference type="ARBA" id="ARBA00022475"/>
    </source>
</evidence>
<name>A0A415ETF9_ENTCA</name>
<keyword evidence="3" id="KW-1003">Cell membrane</keyword>
<dbReference type="InterPro" id="IPR000917">
    <property type="entry name" value="Sulfatase_N"/>
</dbReference>
<evidence type="ECO:0000313" key="9">
    <source>
        <dbReference type="EMBL" id="RHK06585.1"/>
    </source>
</evidence>
<feature type="domain" description="Sulfatase N-terminal" evidence="8">
    <location>
        <begin position="173"/>
        <end position="467"/>
    </location>
</feature>
<reference evidence="9 10" key="1">
    <citation type="submission" date="2018-08" db="EMBL/GenBank/DDBJ databases">
        <title>A genome reference for cultivated species of the human gut microbiota.</title>
        <authorList>
            <person name="Zou Y."/>
            <person name="Xue W."/>
            <person name="Luo G."/>
        </authorList>
    </citation>
    <scope>NUCLEOTIDE SEQUENCE [LARGE SCALE GENOMIC DNA]</scope>
    <source>
        <strain evidence="9 10">AF48-16</strain>
    </source>
</reference>
<accession>A0A415ETF9</accession>
<evidence type="ECO:0000256" key="6">
    <source>
        <dbReference type="ARBA" id="ARBA00023136"/>
    </source>
</evidence>
<proteinExistence type="predicted"/>
<protein>
    <submittedName>
        <fullName evidence="9">LTA synthase family protein</fullName>
    </submittedName>
</protein>
<evidence type="ECO:0000256" key="1">
    <source>
        <dbReference type="ARBA" id="ARBA00004651"/>
    </source>
</evidence>